<dbReference type="NCBIfam" id="TIGR04183">
    <property type="entry name" value="Por_Secre_tail"/>
    <property type="match status" value="1"/>
</dbReference>
<dbReference type="Gene3D" id="2.160.20.10">
    <property type="entry name" value="Single-stranded right-handed beta-helix, Pectin lyase-like"/>
    <property type="match status" value="1"/>
</dbReference>
<dbReference type="Gene3D" id="2.60.120.260">
    <property type="entry name" value="Galactose-binding domain-like"/>
    <property type="match status" value="1"/>
</dbReference>
<name>A0AAP2GQW5_9BACT</name>
<evidence type="ECO:0000313" key="2">
    <source>
        <dbReference type="EMBL" id="MBT1699400.1"/>
    </source>
</evidence>
<evidence type="ECO:0000256" key="1">
    <source>
        <dbReference type="SAM" id="SignalP"/>
    </source>
</evidence>
<organism evidence="2 3">
    <name type="scientific">Chryseosolibacter histidini</name>
    <dbReference type="NCBI Taxonomy" id="2782349"/>
    <lineage>
        <taxon>Bacteria</taxon>
        <taxon>Pseudomonadati</taxon>
        <taxon>Bacteroidota</taxon>
        <taxon>Cytophagia</taxon>
        <taxon>Cytophagales</taxon>
        <taxon>Chryseotaleaceae</taxon>
        <taxon>Chryseosolibacter</taxon>
    </lineage>
</organism>
<keyword evidence="1" id="KW-0732">Signal</keyword>
<proteinExistence type="predicted"/>
<dbReference type="EMBL" id="JAHESF010000025">
    <property type="protein sequence ID" value="MBT1699400.1"/>
    <property type="molecule type" value="Genomic_DNA"/>
</dbReference>
<dbReference type="SUPFAM" id="SSF49785">
    <property type="entry name" value="Galactose-binding domain-like"/>
    <property type="match status" value="1"/>
</dbReference>
<reference evidence="2 3" key="1">
    <citation type="submission" date="2021-05" db="EMBL/GenBank/DDBJ databases">
        <title>A Polyphasic approach of four new species of the genus Ohtaekwangia: Ohtaekwangia histidinii sp. nov., Ohtaekwangia cretensis sp. nov., Ohtaekwangia indiensis sp. nov., Ohtaekwangia reichenbachii sp. nov. from diverse environment.</title>
        <authorList>
            <person name="Octaviana S."/>
        </authorList>
    </citation>
    <scope>NUCLEOTIDE SEQUENCE [LARGE SCALE GENOMIC DNA]</scope>
    <source>
        <strain evidence="2 3">PWU4</strain>
    </source>
</reference>
<dbReference type="InterPro" id="IPR011050">
    <property type="entry name" value="Pectin_lyase_fold/virulence"/>
</dbReference>
<feature type="chain" id="PRO_5042857271" evidence="1">
    <location>
        <begin position="21"/>
        <end position="1007"/>
    </location>
</feature>
<evidence type="ECO:0000313" key="3">
    <source>
        <dbReference type="Proteomes" id="UP001319200"/>
    </source>
</evidence>
<protein>
    <submittedName>
        <fullName evidence="2">T9SS type A sorting domain-containing protein</fullName>
    </submittedName>
</protein>
<dbReference type="InterPro" id="IPR008979">
    <property type="entry name" value="Galactose-bd-like_sf"/>
</dbReference>
<comment type="caution">
    <text evidence="2">The sequence shown here is derived from an EMBL/GenBank/DDBJ whole genome shotgun (WGS) entry which is preliminary data.</text>
</comment>
<dbReference type="RefSeq" id="WP_254167322.1">
    <property type="nucleotide sequence ID" value="NZ_JAHESF010000025.1"/>
</dbReference>
<dbReference type="InterPro" id="IPR026444">
    <property type="entry name" value="Secre_tail"/>
</dbReference>
<dbReference type="InterPro" id="IPR012334">
    <property type="entry name" value="Pectin_lyas_fold"/>
</dbReference>
<dbReference type="Proteomes" id="UP001319200">
    <property type="component" value="Unassembled WGS sequence"/>
</dbReference>
<accession>A0AAP2GQW5</accession>
<dbReference type="SUPFAM" id="SSF51126">
    <property type="entry name" value="Pectin lyase-like"/>
    <property type="match status" value="1"/>
</dbReference>
<gene>
    <name evidence="2" type="ORF">KK083_21060</name>
</gene>
<sequence length="1007" mass="109264">MKTFSAQLLLLLLVVGTASAQAPLISLQNGRLVYNYYANRGQQNAVNRIPDFSNAGYKGGGVQLPVLPVQETIQPVQGDCRAHIQAAIDRVSALPADANGYRGAVVLRAGIYPVEGSLIIRAGGVVLRGEGNGVTGTVLIATQKVQHNFIVVQGSGSGYGEVSGSRVKITTPYVATGATTFDVAAGHTFQPGDNVVIQKMPTEAWIDTLDMRQYGWTASGYRNTYERKIVSVSGNTVTIDIPVVDPLEQFYGGGEIHKSNIVGRIKESGVENMRIESFFAGNDDESHGWNAVVLNRAENCWVRDVVAKYFGYAAVSVSNMSRFITVQDCAMIDPKSVTTGGRKYSFNIEGNATNNLFQRCMTWGGRHDFVSGSRVPGPNVFLDCVAENTFADIGPHHRWSTGQLFDNIYGGQIRVQNRGASGSGHGWAGAQILLWNCYSFKSDIEVESPPTARNWGIGCIGVKQTNTGYWESWGTHVLPRSLYLQQLEERLGTQAVQNIATTDQLQNTLRQKLRTRISQIAAEPQVYNPPGNGNTDAFDITDNGGVLTSQFVSNRPEENFPNIIDNNINTKYYQNGKKALWVQYRSAVPAIVTRYTITSANDVEERDPKDWNLAGSNNGTTWTVLDTRTGEDFPTRRLTRTFETSNTQSFIFYRLNILQNGNNNNTQFAEWELFQRKYQNITISDIEDKTYGDEPFELIASADSGLPLNVEIVSGPATLDSTFVTITGAGTVTIRVSQPGNENYFPATAERTFTVNKATQSITFDAIETKTYGDAPFELHAAADSGLPATFEVISGPATVDTTMLIITGAGTITVRATQSGNENYEAVSTEQTFVVNKASQTIDFTPLIPANVQDVVTLSATASSGLPVAFDIISGPGALAGNALSFTGEGAVVVEASQPGDANYLPASTVEQTILADAVGFRREGVTLVVAPNPTRGKLIVVILELKRDKQYSFVVYNSAGRPVNVPVTEKHPKLFEIDLSAGADGLYYLLTTDGTASTVTRIVKR</sequence>
<keyword evidence="3" id="KW-1185">Reference proteome</keyword>
<dbReference type="AlphaFoldDB" id="A0AAP2GQW5"/>
<feature type="signal peptide" evidence="1">
    <location>
        <begin position="1"/>
        <end position="20"/>
    </location>
</feature>